<reference evidence="2" key="3">
    <citation type="submission" date="2025-09" db="UniProtKB">
        <authorList>
            <consortium name="Ensembl"/>
        </authorList>
    </citation>
    <scope>IDENTIFICATION</scope>
</reference>
<dbReference type="PANTHER" id="PTHR46486:SF1">
    <property type="entry name" value="CCHC-TYPE DOMAIN-CONTAINING PROTEIN"/>
    <property type="match status" value="1"/>
</dbReference>
<dbReference type="eggNOG" id="KOG4400">
    <property type="taxonomic scope" value="Eukaryota"/>
</dbReference>
<dbReference type="InterPro" id="IPR001878">
    <property type="entry name" value="Znf_CCHC"/>
</dbReference>
<proteinExistence type="predicted"/>
<sequence length="146" mass="16082">MIVHMFNPFVQEAEIVIFFKRFVDIKGGGVKLIDSRNYWSGKRRFMVRLKTNKSVEGGFIHPPALFSIGSNRGFLVYPGQSRVGRNCAARGHVAAECTVICCRRCCGLGHKAGQCSKPLTCNLCGEAGHLYSICPQRPRSYAGAAQ</sequence>
<dbReference type="Gene3D" id="4.10.60.10">
    <property type="entry name" value="Zinc finger, CCHC-type"/>
    <property type="match status" value="1"/>
</dbReference>
<keyword evidence="3" id="KW-1185">Reference proteome</keyword>
<accession>W5NME1</accession>
<dbReference type="Proteomes" id="UP000018468">
    <property type="component" value="Unassembled WGS sequence"/>
</dbReference>
<dbReference type="GO" id="GO:0003676">
    <property type="term" value="F:nucleic acid binding"/>
    <property type="evidence" value="ECO:0007669"/>
    <property type="project" value="InterPro"/>
</dbReference>
<dbReference type="InterPro" id="IPR036875">
    <property type="entry name" value="Znf_CCHC_sf"/>
</dbReference>
<dbReference type="SUPFAM" id="SSF57756">
    <property type="entry name" value="Retrovirus zinc finger-like domains"/>
    <property type="match status" value="1"/>
</dbReference>
<dbReference type="HOGENOM" id="CLU_045922_2_0_1"/>
<dbReference type="GeneTree" id="ENSGT00530000063983"/>
<dbReference type="GO" id="GO:0008270">
    <property type="term" value="F:zinc ion binding"/>
    <property type="evidence" value="ECO:0007669"/>
    <property type="project" value="InterPro"/>
</dbReference>
<feature type="domain" description="CCHC-type" evidence="1">
    <location>
        <begin position="120"/>
        <end position="136"/>
    </location>
</feature>
<feature type="domain" description="CCHC-type" evidence="1">
    <location>
        <begin position="101"/>
        <end position="117"/>
    </location>
</feature>
<protein>
    <recommendedName>
        <fullName evidence="1">CCHC-type domain-containing protein</fullName>
    </recommendedName>
</protein>
<dbReference type="PANTHER" id="PTHR46486">
    <property type="entry name" value="CCHC-TYPE DOMAIN-CONTAINING PROTEIN"/>
    <property type="match status" value="1"/>
</dbReference>
<dbReference type="Pfam" id="PF23058">
    <property type="entry name" value="RBD_ZCCHC3_2nd"/>
    <property type="match status" value="1"/>
</dbReference>
<dbReference type="InParanoid" id="W5NME1"/>
<dbReference type="InterPro" id="IPR057811">
    <property type="entry name" value="RBD_ZCCHC3_2nd"/>
</dbReference>
<organism evidence="2 3">
    <name type="scientific">Lepisosteus oculatus</name>
    <name type="common">Spotted gar</name>
    <dbReference type="NCBI Taxonomy" id="7918"/>
    <lineage>
        <taxon>Eukaryota</taxon>
        <taxon>Metazoa</taxon>
        <taxon>Chordata</taxon>
        <taxon>Craniata</taxon>
        <taxon>Vertebrata</taxon>
        <taxon>Euteleostomi</taxon>
        <taxon>Actinopterygii</taxon>
        <taxon>Neopterygii</taxon>
        <taxon>Holostei</taxon>
        <taxon>Semionotiformes</taxon>
        <taxon>Lepisosteidae</taxon>
        <taxon>Lepisosteus</taxon>
    </lineage>
</organism>
<evidence type="ECO:0000313" key="3">
    <source>
        <dbReference type="Proteomes" id="UP000018468"/>
    </source>
</evidence>
<reference evidence="2" key="2">
    <citation type="submission" date="2025-08" db="UniProtKB">
        <authorList>
            <consortium name="Ensembl"/>
        </authorList>
    </citation>
    <scope>IDENTIFICATION</scope>
</reference>
<evidence type="ECO:0000259" key="1">
    <source>
        <dbReference type="SMART" id="SM00343"/>
    </source>
</evidence>
<feature type="domain" description="CCHC-type" evidence="1">
    <location>
        <begin position="83"/>
        <end position="99"/>
    </location>
</feature>
<reference evidence="3" key="1">
    <citation type="submission" date="2011-12" db="EMBL/GenBank/DDBJ databases">
        <title>The Draft Genome of Lepisosteus oculatus.</title>
        <authorList>
            <consortium name="The Broad Institute Genome Assembly &amp; Analysis Group"/>
            <consortium name="Computational R&amp;D Group"/>
            <consortium name="and Sequencing Platform"/>
            <person name="Di Palma F."/>
            <person name="Alfoldi J."/>
            <person name="Johnson J."/>
            <person name="Berlin A."/>
            <person name="Gnerre S."/>
            <person name="Jaffe D."/>
            <person name="MacCallum I."/>
            <person name="Young S."/>
            <person name="Walker B.J."/>
            <person name="Lander E.S."/>
            <person name="Lindblad-Toh K."/>
        </authorList>
    </citation>
    <scope>NUCLEOTIDE SEQUENCE [LARGE SCALE GENOMIC DNA]</scope>
</reference>
<name>W5NME1_LEPOC</name>
<dbReference type="Ensembl" id="ENSLOCT00000021837.1">
    <property type="protein sequence ID" value="ENSLOCP00000021800.1"/>
    <property type="gene ID" value="ENSLOCG00000017695.1"/>
</dbReference>
<dbReference type="AlphaFoldDB" id="W5NME1"/>
<dbReference type="OMA" id="PRREEWF"/>
<dbReference type="SMART" id="SM00343">
    <property type="entry name" value="ZnF_C2HC"/>
    <property type="match status" value="3"/>
</dbReference>
<evidence type="ECO:0000313" key="2">
    <source>
        <dbReference type="Ensembl" id="ENSLOCP00000021800.1"/>
    </source>
</evidence>